<dbReference type="GO" id="GO:0006508">
    <property type="term" value="P:proteolysis"/>
    <property type="evidence" value="ECO:0007669"/>
    <property type="project" value="UniProtKB-KW"/>
</dbReference>
<comment type="similarity">
    <text evidence="1 5">Belongs to the peptidase S8 family.</text>
</comment>
<dbReference type="GO" id="GO:0004252">
    <property type="term" value="F:serine-type endopeptidase activity"/>
    <property type="evidence" value="ECO:0007669"/>
    <property type="project" value="UniProtKB-UniRule"/>
</dbReference>
<dbReference type="InterPro" id="IPR050131">
    <property type="entry name" value="Peptidase_S8_subtilisin-like"/>
</dbReference>
<dbReference type="Pfam" id="PF00082">
    <property type="entry name" value="Peptidase_S8"/>
    <property type="match status" value="1"/>
</dbReference>
<sequence>MKQLSLYRLFLPMAVLCGFVSIASAEKQVITEADQLPRIAFPFDGNVIELLNDQKALDEYFSKLRTEIERQLEEFDIQDKATVRGYISTLRTLDILEGNYDAALEKIQEIREMFDKPSDKLTSGLITEALIEVYMDGKAQSPESVADRFIQAYKPKVIELPWDIVQDDIEQTNGTFQYLSEALYLGGLENSMQNTVDNNKELALGDVASLASVRYMLDNVLPLKEQIVAVTTDYIADNRVEKADIWADRSVDLTSSENLTPVIIAISDSGVDAAIFEATGQMWVNENEIPGDGIDNDENGFVDDVNGPAWDLDGYRTTGNLYPLTEEQLTAYPEELDFVKGLLDLQAAVDSDEAKSTREKMAALTREEYKPFVENLSLNGNYTHGTHVAGIAAAGNPAARILNSRITFGHEIIPDKPTLEDSIRSSEEVMAMVQYFKDAGVRVVNMSWGGSQAGLEYALEANGVGDNPEQRAEIARVLFDIGYDSLVEAMASAPEILFIPAAGNSDNDVDFNKIIPSSIDLSNVLVVGAVDQAGDETGFTSYGKNIRVHANGFEVESPVPGGRLMKFSGTSMSAPNVTNLAAKLLAIDPSLTPEEVIQFIQLGVETSEDGRRFLIHPKKSVALLQLSNMQL</sequence>
<proteinExistence type="inferred from homology"/>
<keyword evidence="2 5" id="KW-0645">Protease</keyword>
<keyword evidence="3 5" id="KW-0378">Hydrolase</keyword>
<evidence type="ECO:0000313" key="8">
    <source>
        <dbReference type="EMBL" id="NDV62934.1"/>
    </source>
</evidence>
<dbReference type="AlphaFoldDB" id="A0A6B2M4A2"/>
<evidence type="ECO:0000256" key="3">
    <source>
        <dbReference type="ARBA" id="ARBA00022801"/>
    </source>
</evidence>
<accession>A0A6B2M4A2</accession>
<keyword evidence="6" id="KW-0732">Signal</keyword>
<evidence type="ECO:0000259" key="7">
    <source>
        <dbReference type="Pfam" id="PF00082"/>
    </source>
</evidence>
<dbReference type="Proteomes" id="UP000478417">
    <property type="component" value="Unassembled WGS sequence"/>
</dbReference>
<dbReference type="InterPro" id="IPR022398">
    <property type="entry name" value="Peptidase_S8_His-AS"/>
</dbReference>
<dbReference type="EMBL" id="JAAGNX010000003">
    <property type="protein sequence ID" value="NDV62934.1"/>
    <property type="molecule type" value="Genomic_DNA"/>
</dbReference>
<evidence type="ECO:0000256" key="4">
    <source>
        <dbReference type="ARBA" id="ARBA00022825"/>
    </source>
</evidence>
<dbReference type="PANTHER" id="PTHR43806">
    <property type="entry name" value="PEPTIDASE S8"/>
    <property type="match status" value="1"/>
</dbReference>
<dbReference type="SUPFAM" id="SSF52743">
    <property type="entry name" value="Subtilisin-like"/>
    <property type="match status" value="1"/>
</dbReference>
<feature type="active site" description="Charge relay system" evidence="5">
    <location>
        <position position="268"/>
    </location>
</feature>
<dbReference type="Gene3D" id="3.40.50.200">
    <property type="entry name" value="Peptidase S8/S53 domain"/>
    <property type="match status" value="1"/>
</dbReference>
<feature type="active site" description="Charge relay system" evidence="5">
    <location>
        <position position="384"/>
    </location>
</feature>
<keyword evidence="4 5" id="KW-0720">Serine protease</keyword>
<evidence type="ECO:0000313" key="9">
    <source>
        <dbReference type="Proteomes" id="UP000478417"/>
    </source>
</evidence>
<dbReference type="InterPro" id="IPR036852">
    <property type="entry name" value="Peptidase_S8/S53_dom_sf"/>
</dbReference>
<feature type="domain" description="Peptidase S8/S53" evidence="7">
    <location>
        <begin position="262"/>
        <end position="600"/>
    </location>
</feature>
<name>A0A6B2M4A2_9BACT</name>
<dbReference type="PANTHER" id="PTHR43806:SF11">
    <property type="entry name" value="CEREVISIN-RELATED"/>
    <property type="match status" value="1"/>
</dbReference>
<dbReference type="PROSITE" id="PS00137">
    <property type="entry name" value="SUBTILASE_HIS"/>
    <property type="match status" value="1"/>
</dbReference>
<evidence type="ECO:0000256" key="6">
    <source>
        <dbReference type="SAM" id="SignalP"/>
    </source>
</evidence>
<feature type="chain" id="PRO_5025640460" evidence="6">
    <location>
        <begin position="26"/>
        <end position="631"/>
    </location>
</feature>
<feature type="active site" description="Charge relay system" evidence="5">
    <location>
        <position position="571"/>
    </location>
</feature>
<feature type="signal peptide" evidence="6">
    <location>
        <begin position="1"/>
        <end position="25"/>
    </location>
</feature>
<dbReference type="PRINTS" id="PR00723">
    <property type="entry name" value="SUBTILISIN"/>
</dbReference>
<evidence type="ECO:0000256" key="5">
    <source>
        <dbReference type="PROSITE-ProRule" id="PRU01240"/>
    </source>
</evidence>
<dbReference type="InterPro" id="IPR015500">
    <property type="entry name" value="Peptidase_S8_subtilisin-rel"/>
</dbReference>
<dbReference type="InterPro" id="IPR000209">
    <property type="entry name" value="Peptidase_S8/S53_dom"/>
</dbReference>
<protein>
    <submittedName>
        <fullName evidence="8">S8 family serine peptidase</fullName>
    </submittedName>
</protein>
<evidence type="ECO:0000256" key="1">
    <source>
        <dbReference type="ARBA" id="ARBA00011073"/>
    </source>
</evidence>
<gene>
    <name evidence="8" type="ORF">G0Q06_10765</name>
</gene>
<organism evidence="8 9">
    <name type="scientific">Oceanipulchritudo coccoides</name>
    <dbReference type="NCBI Taxonomy" id="2706888"/>
    <lineage>
        <taxon>Bacteria</taxon>
        <taxon>Pseudomonadati</taxon>
        <taxon>Verrucomicrobiota</taxon>
        <taxon>Opitutia</taxon>
        <taxon>Puniceicoccales</taxon>
        <taxon>Oceanipulchritudinaceae</taxon>
        <taxon>Oceanipulchritudo</taxon>
    </lineage>
</organism>
<dbReference type="RefSeq" id="WP_163965747.1">
    <property type="nucleotide sequence ID" value="NZ_JAAGNX010000003.1"/>
</dbReference>
<comment type="caution">
    <text evidence="8">The sequence shown here is derived from an EMBL/GenBank/DDBJ whole genome shotgun (WGS) entry which is preliminary data.</text>
</comment>
<reference evidence="8 9" key="1">
    <citation type="submission" date="2020-02" db="EMBL/GenBank/DDBJ databases">
        <title>Albibacoteraceae fam. nov., the first described family within the subdivision 4 Verrucomicrobia.</title>
        <authorList>
            <person name="Xi F."/>
        </authorList>
    </citation>
    <scope>NUCLEOTIDE SEQUENCE [LARGE SCALE GENOMIC DNA]</scope>
    <source>
        <strain evidence="8 9">CK1056</strain>
    </source>
</reference>
<dbReference type="PROSITE" id="PS51892">
    <property type="entry name" value="SUBTILASE"/>
    <property type="match status" value="1"/>
</dbReference>
<keyword evidence="9" id="KW-1185">Reference proteome</keyword>
<evidence type="ECO:0000256" key="2">
    <source>
        <dbReference type="ARBA" id="ARBA00022670"/>
    </source>
</evidence>